<evidence type="ECO:0000259" key="2">
    <source>
        <dbReference type="Pfam" id="PF00108"/>
    </source>
</evidence>
<dbReference type="EnsemblMetazoa" id="CJA31545.1">
    <property type="protein sequence ID" value="CJA31545.1"/>
    <property type="gene ID" value="WBGene00207392"/>
</dbReference>
<keyword evidence="4" id="KW-1185">Reference proteome</keyword>
<dbReference type="PANTHER" id="PTHR42870">
    <property type="entry name" value="ACETYL-COA C-ACETYLTRANSFERASE"/>
    <property type="match status" value="1"/>
</dbReference>
<feature type="domain" description="Thiolase N-terminal" evidence="2">
    <location>
        <begin position="9"/>
        <end position="104"/>
    </location>
</feature>
<organism evidence="3 4">
    <name type="scientific">Caenorhabditis japonica</name>
    <dbReference type="NCBI Taxonomy" id="281687"/>
    <lineage>
        <taxon>Eukaryota</taxon>
        <taxon>Metazoa</taxon>
        <taxon>Ecdysozoa</taxon>
        <taxon>Nematoda</taxon>
        <taxon>Chromadorea</taxon>
        <taxon>Rhabditida</taxon>
        <taxon>Rhabditina</taxon>
        <taxon>Rhabditomorpha</taxon>
        <taxon>Rhabditoidea</taxon>
        <taxon>Rhabditidae</taxon>
        <taxon>Peloderinae</taxon>
        <taxon>Caenorhabditis</taxon>
    </lineage>
</organism>
<protein>
    <submittedName>
        <fullName evidence="3">Thiolase_N domain-containing protein</fullName>
    </submittedName>
</protein>
<dbReference type="SUPFAM" id="SSF53901">
    <property type="entry name" value="Thiolase-like"/>
    <property type="match status" value="1"/>
</dbReference>
<dbReference type="GO" id="GO:0016747">
    <property type="term" value="F:acyltransferase activity, transferring groups other than amino-acyl groups"/>
    <property type="evidence" value="ECO:0007669"/>
    <property type="project" value="InterPro"/>
</dbReference>
<dbReference type="Proteomes" id="UP000005237">
    <property type="component" value="Unassembled WGS sequence"/>
</dbReference>
<evidence type="ECO:0000256" key="1">
    <source>
        <dbReference type="ARBA" id="ARBA00022679"/>
    </source>
</evidence>
<evidence type="ECO:0000313" key="3">
    <source>
        <dbReference type="EnsemblMetazoa" id="CJA31545.1"/>
    </source>
</evidence>
<keyword evidence="1" id="KW-0808">Transferase</keyword>
<dbReference type="Gene3D" id="3.40.47.10">
    <property type="match status" value="1"/>
</dbReference>
<reference evidence="3" key="2">
    <citation type="submission" date="2022-06" db="UniProtKB">
        <authorList>
            <consortium name="EnsemblMetazoa"/>
        </authorList>
    </citation>
    <scope>IDENTIFICATION</scope>
    <source>
        <strain evidence="3">DF5081</strain>
    </source>
</reference>
<dbReference type="Pfam" id="PF00108">
    <property type="entry name" value="Thiolase_N"/>
    <property type="match status" value="1"/>
</dbReference>
<sequence>MTPTKPKAYIVGVGMTKFCKPGSVAWDYPDMVKEAVNTALDDCKLKYSDVQQATVGYLYGGTCCGQRSLYEVGLTGIPIFNVNNACASGSSGLYLGKQIIESGE</sequence>
<proteinExistence type="predicted"/>
<name>A0A8R1EDP7_CAEJA</name>
<accession>A0A8R1EDP7</accession>
<reference evidence="4" key="1">
    <citation type="submission" date="2010-08" db="EMBL/GenBank/DDBJ databases">
        <authorList>
            <consortium name="Caenorhabditis japonica Sequencing Consortium"/>
            <person name="Wilson R.K."/>
        </authorList>
    </citation>
    <scope>NUCLEOTIDE SEQUENCE [LARGE SCALE GENOMIC DNA]</scope>
    <source>
        <strain evidence="4">DF5081</strain>
    </source>
</reference>
<dbReference type="AlphaFoldDB" id="A0A8R1EDP7"/>
<dbReference type="PANTHER" id="PTHR42870:SF1">
    <property type="entry name" value="NON-SPECIFIC LIPID-TRANSFER PROTEIN-LIKE 2"/>
    <property type="match status" value="1"/>
</dbReference>
<dbReference type="PROSITE" id="PS00098">
    <property type="entry name" value="THIOLASE_1"/>
    <property type="match status" value="1"/>
</dbReference>
<dbReference type="InterPro" id="IPR016039">
    <property type="entry name" value="Thiolase-like"/>
</dbReference>
<evidence type="ECO:0000313" key="4">
    <source>
        <dbReference type="Proteomes" id="UP000005237"/>
    </source>
</evidence>
<dbReference type="InterPro" id="IPR020615">
    <property type="entry name" value="Thiolase_acyl_enz_int_AS"/>
</dbReference>
<dbReference type="InterPro" id="IPR020616">
    <property type="entry name" value="Thiolase_N"/>
</dbReference>